<evidence type="ECO:0000313" key="2">
    <source>
        <dbReference type="Proteomes" id="UP001497680"/>
    </source>
</evidence>
<organism evidence="1 2">
    <name type="scientific">Hypoxylon rubiginosum</name>
    <dbReference type="NCBI Taxonomy" id="110542"/>
    <lineage>
        <taxon>Eukaryota</taxon>
        <taxon>Fungi</taxon>
        <taxon>Dikarya</taxon>
        <taxon>Ascomycota</taxon>
        <taxon>Pezizomycotina</taxon>
        <taxon>Sordariomycetes</taxon>
        <taxon>Xylariomycetidae</taxon>
        <taxon>Xylariales</taxon>
        <taxon>Hypoxylaceae</taxon>
        <taxon>Hypoxylon</taxon>
    </lineage>
</organism>
<accession>A0ACC0D1A7</accession>
<dbReference type="EMBL" id="MU394316">
    <property type="protein sequence ID" value="KAI6086330.1"/>
    <property type="molecule type" value="Genomic_DNA"/>
</dbReference>
<dbReference type="Proteomes" id="UP001497680">
    <property type="component" value="Unassembled WGS sequence"/>
</dbReference>
<proteinExistence type="predicted"/>
<evidence type="ECO:0000313" key="1">
    <source>
        <dbReference type="EMBL" id="KAI6086330.1"/>
    </source>
</evidence>
<sequence length="120" mass="12363">MMTRSTEADQGSARAGSGSRPPPNPSSNNSRVSHYVDDPAAPVNATLPFGISPSRDHTTLLDAVNLVFSGQHQASTTAAAVPTEFHSESSRSEETSVRSAVEDANTAKGAGGRVEGSHSS</sequence>
<protein>
    <submittedName>
        <fullName evidence="1">Uncharacterized protein</fullName>
    </submittedName>
</protein>
<name>A0ACC0D1A7_9PEZI</name>
<comment type="caution">
    <text evidence="1">The sequence shown here is derived from an EMBL/GenBank/DDBJ whole genome shotgun (WGS) entry which is preliminary data.</text>
</comment>
<keyword evidence="2" id="KW-1185">Reference proteome</keyword>
<reference evidence="1 2" key="1">
    <citation type="journal article" date="2022" name="New Phytol.">
        <title>Ecological generalism drives hyperdiversity of secondary metabolite gene clusters in xylarialean endophytes.</title>
        <authorList>
            <person name="Franco M.E.E."/>
            <person name="Wisecaver J.H."/>
            <person name="Arnold A.E."/>
            <person name="Ju Y.M."/>
            <person name="Slot J.C."/>
            <person name="Ahrendt S."/>
            <person name="Moore L.P."/>
            <person name="Eastman K.E."/>
            <person name="Scott K."/>
            <person name="Konkel Z."/>
            <person name="Mondo S.J."/>
            <person name="Kuo A."/>
            <person name="Hayes R.D."/>
            <person name="Haridas S."/>
            <person name="Andreopoulos B."/>
            <person name="Riley R."/>
            <person name="LaButti K."/>
            <person name="Pangilinan J."/>
            <person name="Lipzen A."/>
            <person name="Amirebrahimi M."/>
            <person name="Yan J."/>
            <person name="Adam C."/>
            <person name="Keymanesh K."/>
            <person name="Ng V."/>
            <person name="Louie K."/>
            <person name="Northen T."/>
            <person name="Drula E."/>
            <person name="Henrissat B."/>
            <person name="Hsieh H.M."/>
            <person name="Youens-Clark K."/>
            <person name="Lutzoni F."/>
            <person name="Miadlikowska J."/>
            <person name="Eastwood D.C."/>
            <person name="Hamelin R.C."/>
            <person name="Grigoriev I.V."/>
            <person name="U'Ren J.M."/>
        </authorList>
    </citation>
    <scope>NUCLEOTIDE SEQUENCE [LARGE SCALE GENOMIC DNA]</scope>
    <source>
        <strain evidence="1 2">ER1909</strain>
    </source>
</reference>
<gene>
    <name evidence="1" type="ORF">F4821DRAFT_129212</name>
</gene>